<dbReference type="InterPro" id="IPR006094">
    <property type="entry name" value="Oxid_FAD_bind_N"/>
</dbReference>
<reference evidence="7" key="1">
    <citation type="submission" date="2022-06" db="EMBL/GenBank/DDBJ databases">
        <title>Complete genome sequence of Streptomyces nigrescens HEK616.</title>
        <authorList>
            <person name="Asamizu S."/>
            <person name="Onaka H."/>
        </authorList>
    </citation>
    <scope>NUCLEOTIDE SEQUENCE</scope>
    <source>
        <strain evidence="7">HEK616</strain>
    </source>
</reference>
<dbReference type="InterPro" id="IPR036318">
    <property type="entry name" value="FAD-bd_PCMH-like_sf"/>
</dbReference>
<dbReference type="PROSITE" id="PS51387">
    <property type="entry name" value="FAD_PCMH"/>
    <property type="match status" value="1"/>
</dbReference>
<dbReference type="Gene3D" id="3.40.462.20">
    <property type="match status" value="1"/>
</dbReference>
<dbReference type="InterPro" id="IPR016166">
    <property type="entry name" value="FAD-bd_PCMH"/>
</dbReference>
<evidence type="ECO:0000313" key="7">
    <source>
        <dbReference type="EMBL" id="BDM71272.1"/>
    </source>
</evidence>
<keyword evidence="4" id="KW-0274">FAD</keyword>
<evidence type="ECO:0000259" key="6">
    <source>
        <dbReference type="PROSITE" id="PS51387"/>
    </source>
</evidence>
<dbReference type="Gene3D" id="3.30.465.10">
    <property type="match status" value="1"/>
</dbReference>
<dbReference type="SUPFAM" id="SSF56176">
    <property type="entry name" value="FAD-binding/transporter-associated domain-like"/>
    <property type="match status" value="1"/>
</dbReference>
<evidence type="ECO:0000313" key="8">
    <source>
        <dbReference type="Proteomes" id="UP001059597"/>
    </source>
</evidence>
<sequence>MKDGVTRRGFVGGTAAVGGLFLGSGTFPVNAATVANVECDSPFGGAEVVEGDIRYQDLASRGRNSRFVGHPGVIHVVGSAEQTERVVQDAVRAGRRIAVRSGGHCYENFVDDPAVQVLLDVSEMAEVRFDERRSAFAVESGATLGQLYRTLFLGWGVTVPGGACPDVGVGGHVTGGGYGPLSRQYGLAVDHLHAVEVVVVDASGRAHRVTATGAVDDPNRELWWAHTGGGGGNFGIVTRYWFRSPHARGTDPAALLPRPPGALHNVAITWEWDKMSQEAFRAVVRRYGQWHQSHAGSDSPYADLASGLTLGHREAGPITVNASLDAGRSGAARLLDRYAEELTQDLGIPSRVERSTVSWLRNTLSVPQSLQRVEFKTKAGFLRRPWTDGQVDVIWRFLNQSGGERWGTAVTLTSVGGRMNSVPSTATAMPHRDALFSAVYETCWGDPRGRDGQLAWIRGFYRDLFSDSGGVPVPDDRNGGAYINYPDTDLADPQWNTSGVPWHALYYGDNYRRLQRAKKRWDPLDVFRHALSVERAG</sequence>
<dbReference type="Proteomes" id="UP001059597">
    <property type="component" value="Chromosome"/>
</dbReference>
<evidence type="ECO:0000256" key="1">
    <source>
        <dbReference type="ARBA" id="ARBA00001974"/>
    </source>
</evidence>
<feature type="domain" description="FAD-binding PCMH-type" evidence="6">
    <location>
        <begin position="67"/>
        <end position="247"/>
    </location>
</feature>
<evidence type="ECO:0000256" key="5">
    <source>
        <dbReference type="ARBA" id="ARBA00023002"/>
    </source>
</evidence>
<dbReference type="InterPro" id="IPR050416">
    <property type="entry name" value="FAD-linked_Oxidoreductase"/>
</dbReference>
<organism evidence="7 8">
    <name type="scientific">Streptomyces nigrescens</name>
    <dbReference type="NCBI Taxonomy" id="1920"/>
    <lineage>
        <taxon>Bacteria</taxon>
        <taxon>Bacillati</taxon>
        <taxon>Actinomycetota</taxon>
        <taxon>Actinomycetes</taxon>
        <taxon>Kitasatosporales</taxon>
        <taxon>Streptomycetaceae</taxon>
        <taxon>Streptomyces</taxon>
    </lineage>
</organism>
<dbReference type="PROSITE" id="PS51318">
    <property type="entry name" value="TAT"/>
    <property type="match status" value="1"/>
</dbReference>
<evidence type="ECO:0000256" key="3">
    <source>
        <dbReference type="ARBA" id="ARBA00022630"/>
    </source>
</evidence>
<keyword evidence="3" id="KW-0285">Flavoprotein</keyword>
<dbReference type="Pfam" id="PF08031">
    <property type="entry name" value="BBE"/>
    <property type="match status" value="1"/>
</dbReference>
<dbReference type="Pfam" id="PF01565">
    <property type="entry name" value="FAD_binding_4"/>
    <property type="match status" value="1"/>
</dbReference>
<keyword evidence="8" id="KW-1185">Reference proteome</keyword>
<proteinExistence type="inferred from homology"/>
<name>A0ABM7ZY31_STRNI</name>
<accession>A0ABM7ZY31</accession>
<dbReference type="InterPro" id="IPR006311">
    <property type="entry name" value="TAT_signal"/>
</dbReference>
<comment type="similarity">
    <text evidence="2">Belongs to the oxygen-dependent FAD-linked oxidoreductase family.</text>
</comment>
<dbReference type="PANTHER" id="PTHR42973:SF39">
    <property type="entry name" value="FAD-BINDING PCMH-TYPE DOMAIN-CONTAINING PROTEIN"/>
    <property type="match status" value="1"/>
</dbReference>
<dbReference type="EMBL" id="AP026073">
    <property type="protein sequence ID" value="BDM71272.1"/>
    <property type="molecule type" value="Genomic_DNA"/>
</dbReference>
<dbReference type="InterPro" id="IPR012951">
    <property type="entry name" value="BBE"/>
</dbReference>
<evidence type="ECO:0000256" key="4">
    <source>
        <dbReference type="ARBA" id="ARBA00022827"/>
    </source>
</evidence>
<evidence type="ECO:0000256" key="2">
    <source>
        <dbReference type="ARBA" id="ARBA00005466"/>
    </source>
</evidence>
<dbReference type="PANTHER" id="PTHR42973">
    <property type="entry name" value="BINDING OXIDOREDUCTASE, PUTATIVE (AFU_ORTHOLOGUE AFUA_1G17690)-RELATED"/>
    <property type="match status" value="1"/>
</dbReference>
<comment type="cofactor">
    <cofactor evidence="1">
        <name>FAD</name>
        <dbReference type="ChEBI" id="CHEBI:57692"/>
    </cofactor>
</comment>
<gene>
    <name evidence="7" type="ORF">HEK616_47590</name>
</gene>
<dbReference type="InterPro" id="IPR016169">
    <property type="entry name" value="FAD-bd_PCMH_sub2"/>
</dbReference>
<keyword evidence="5" id="KW-0560">Oxidoreductase</keyword>
<protein>
    <submittedName>
        <fullName evidence="7">FAD-linked oxidase</fullName>
    </submittedName>
</protein>